<dbReference type="Proteomes" id="UP000031166">
    <property type="component" value="Unassembled WGS sequence"/>
</dbReference>
<evidence type="ECO:0000313" key="3">
    <source>
        <dbReference type="Proteomes" id="UP000031166"/>
    </source>
</evidence>
<sequence length="245" mass="27709">MPAHVLDLVRRGALFVVNHSGGKDSQAMLIVLRRFVPADQLLVVHAELPGVEWDGTADHIRDTIDGLPLIVTRAKRTFMEMVEARQRFPSPQQRQCTSDLKRGPIEREVRRYLAANPRFGGLVVNCMGMRAGESSRRASLTRFRRSERNSKAGRQWFDFLPIHDLTEGEVFDTIRDAGQEAHWVYAAGMTRKSCQFCIMASERDLRTAARLAPVAYRRMVATERRLNFTLSMSGRTLPQITGIAA</sequence>
<proteinExistence type="predicted"/>
<name>A0A0B4CNA7_9CAUL</name>
<dbReference type="PANTHER" id="PTHR43196:SF2">
    <property type="entry name" value="PHOSPHOADENOSINE PHOSPHOSULFATE REDUCTASE"/>
    <property type="match status" value="1"/>
</dbReference>
<gene>
    <name evidence="2" type="ORF">RM53_14345</name>
</gene>
<dbReference type="EMBL" id="JWSY01000028">
    <property type="protein sequence ID" value="KIC55921.1"/>
    <property type="molecule type" value="Genomic_DNA"/>
</dbReference>
<dbReference type="GO" id="GO:0003824">
    <property type="term" value="F:catalytic activity"/>
    <property type="evidence" value="ECO:0007669"/>
    <property type="project" value="InterPro"/>
</dbReference>
<dbReference type="PANTHER" id="PTHR43196">
    <property type="entry name" value="SULFATE ADENYLYLTRANSFERASE SUBUNIT 2"/>
    <property type="match status" value="1"/>
</dbReference>
<dbReference type="InterPro" id="IPR050128">
    <property type="entry name" value="Sulfate_adenylyltrnsfr_sub2"/>
</dbReference>
<dbReference type="STRING" id="172043.RM53_14345"/>
<evidence type="ECO:0000259" key="1">
    <source>
        <dbReference type="Pfam" id="PF01507"/>
    </source>
</evidence>
<comment type="caution">
    <text evidence="2">The sequence shown here is derived from an EMBL/GenBank/DDBJ whole genome shotgun (WGS) entry which is preliminary data.</text>
</comment>
<reference evidence="2 3" key="1">
    <citation type="submission" date="2014-12" db="EMBL/GenBank/DDBJ databases">
        <title>Genome sequencing of Brevundimonas nasdae TPW30.</title>
        <authorList>
            <person name="Tan P.W."/>
            <person name="Chan K.-G."/>
        </authorList>
    </citation>
    <scope>NUCLEOTIDE SEQUENCE [LARGE SCALE GENOMIC DNA]</scope>
    <source>
        <strain evidence="2 3">TPW30</strain>
    </source>
</reference>
<dbReference type="InterPro" id="IPR014729">
    <property type="entry name" value="Rossmann-like_a/b/a_fold"/>
</dbReference>
<dbReference type="InterPro" id="IPR002500">
    <property type="entry name" value="PAPS_reduct_dom"/>
</dbReference>
<protein>
    <submittedName>
        <fullName evidence="2">Phosphoadenosine phosphosulfate reductase</fullName>
    </submittedName>
</protein>
<accession>A0A0B4CNA7</accession>
<dbReference type="AlphaFoldDB" id="A0A0B4CNA7"/>
<feature type="domain" description="Phosphoadenosine phosphosulphate reductase" evidence="1">
    <location>
        <begin position="16"/>
        <end position="194"/>
    </location>
</feature>
<dbReference type="SUPFAM" id="SSF52402">
    <property type="entry name" value="Adenine nucleotide alpha hydrolases-like"/>
    <property type="match status" value="1"/>
</dbReference>
<evidence type="ECO:0000313" key="2">
    <source>
        <dbReference type="EMBL" id="KIC55921.1"/>
    </source>
</evidence>
<dbReference type="Gene3D" id="3.40.50.620">
    <property type="entry name" value="HUPs"/>
    <property type="match status" value="1"/>
</dbReference>
<organism evidence="2 3">
    <name type="scientific">Brevundimonas nasdae</name>
    <dbReference type="NCBI Taxonomy" id="172043"/>
    <lineage>
        <taxon>Bacteria</taxon>
        <taxon>Pseudomonadati</taxon>
        <taxon>Pseudomonadota</taxon>
        <taxon>Alphaproteobacteria</taxon>
        <taxon>Caulobacterales</taxon>
        <taxon>Caulobacteraceae</taxon>
        <taxon>Brevundimonas</taxon>
    </lineage>
</organism>
<dbReference type="Pfam" id="PF01507">
    <property type="entry name" value="PAPS_reduct"/>
    <property type="match status" value="1"/>
</dbReference>